<proteinExistence type="predicted"/>
<dbReference type="EMBL" id="JACXAD010000006">
    <property type="protein sequence ID" value="MBD2767677.1"/>
    <property type="molecule type" value="Genomic_DNA"/>
</dbReference>
<keyword evidence="2" id="KW-1185">Reference proteome</keyword>
<evidence type="ECO:0000313" key="2">
    <source>
        <dbReference type="Proteomes" id="UP000612233"/>
    </source>
</evidence>
<dbReference type="AlphaFoldDB" id="A0A927BBF9"/>
<protein>
    <submittedName>
        <fullName evidence="1">Uncharacterized protein</fullName>
    </submittedName>
</protein>
<reference evidence="1" key="1">
    <citation type="submission" date="2020-09" db="EMBL/GenBank/DDBJ databases">
        <authorList>
            <person name="Kim M.K."/>
        </authorList>
    </citation>
    <scope>NUCLEOTIDE SEQUENCE</scope>
    <source>
        <strain evidence="1">BT664</strain>
    </source>
</reference>
<name>A0A927BBF9_9BACT</name>
<gene>
    <name evidence="1" type="ORF">IC235_07205</name>
</gene>
<accession>A0A927BBF9</accession>
<organism evidence="1 2">
    <name type="scientific">Hymenobacter montanus</name>
    <dbReference type="NCBI Taxonomy" id="2771359"/>
    <lineage>
        <taxon>Bacteria</taxon>
        <taxon>Pseudomonadati</taxon>
        <taxon>Bacteroidota</taxon>
        <taxon>Cytophagia</taxon>
        <taxon>Cytophagales</taxon>
        <taxon>Hymenobacteraceae</taxon>
        <taxon>Hymenobacter</taxon>
    </lineage>
</organism>
<dbReference type="Proteomes" id="UP000612233">
    <property type="component" value="Unassembled WGS sequence"/>
</dbReference>
<comment type="caution">
    <text evidence="1">The sequence shown here is derived from an EMBL/GenBank/DDBJ whole genome shotgun (WGS) entry which is preliminary data.</text>
</comment>
<dbReference type="RefSeq" id="WP_191004496.1">
    <property type="nucleotide sequence ID" value="NZ_JACXAD010000006.1"/>
</dbReference>
<sequence length="146" mass="15315">MPRYSLFRRFVSLLLAVLVLAAAVGINVQRQACRMSGRSTVVLALAGPVALRGCPERPAGPRPVAKSSCCDFSSHLHKLSDPAHERTANVKVPAPMLVALAPSVTGLGPLLMVAPVAGGVRWLTTDSSPPPRGGRELLAFVCTLVV</sequence>
<evidence type="ECO:0000313" key="1">
    <source>
        <dbReference type="EMBL" id="MBD2767677.1"/>
    </source>
</evidence>